<dbReference type="PROSITE" id="PS51228">
    <property type="entry name" value="ACB_2"/>
    <property type="match status" value="1"/>
</dbReference>
<dbReference type="GO" id="GO:0000062">
    <property type="term" value="F:fatty-acyl-CoA binding"/>
    <property type="evidence" value="ECO:0007669"/>
    <property type="project" value="InterPro"/>
</dbReference>
<evidence type="ECO:0000313" key="5">
    <source>
        <dbReference type="EnsemblPlants" id="Ma01_p20170.1"/>
    </source>
</evidence>
<comment type="similarity">
    <text evidence="1">Belongs to the ACBP family.</text>
</comment>
<evidence type="ECO:0000313" key="6">
    <source>
        <dbReference type="Proteomes" id="UP000012960"/>
    </source>
</evidence>
<dbReference type="EnsemblPlants" id="Ma01_t20170.1">
    <property type="protein sequence ID" value="Ma01_p20170.1"/>
    <property type="gene ID" value="Ma01_g20170"/>
</dbReference>
<accession>A0A804HWB3</accession>
<name>A0A804HWB3_MUSAM</name>
<dbReference type="InParanoid" id="A0A804HWB3"/>
<evidence type="ECO:0000256" key="2">
    <source>
        <dbReference type="ARBA" id="ARBA00023121"/>
    </source>
</evidence>
<dbReference type="Gene3D" id="1.20.80.10">
    <property type="match status" value="1"/>
</dbReference>
<dbReference type="SUPFAM" id="SSF47027">
    <property type="entry name" value="Acyl-CoA binding protein"/>
    <property type="match status" value="1"/>
</dbReference>
<reference evidence="4" key="1">
    <citation type="submission" date="2021-03" db="EMBL/GenBank/DDBJ databases">
        <authorList>
            <consortium name="Genoscope - CEA"/>
            <person name="William W."/>
        </authorList>
    </citation>
    <scope>NUCLEOTIDE SEQUENCE</scope>
    <source>
        <strain evidence="4">Doubled-haploid Pahang</strain>
    </source>
</reference>
<dbReference type="Proteomes" id="UP000012960">
    <property type="component" value="Unplaced"/>
</dbReference>
<dbReference type="InterPro" id="IPR035984">
    <property type="entry name" value="Acyl-CoA-binding_sf"/>
</dbReference>
<dbReference type="Gramene" id="Ma01_t20170.1">
    <property type="protein sequence ID" value="Ma01_p20170.1"/>
    <property type="gene ID" value="Ma01_g20170"/>
</dbReference>
<keyword evidence="2" id="KW-0446">Lipid-binding</keyword>
<keyword evidence="6" id="KW-1185">Reference proteome</keyword>
<proteinExistence type="inferred from homology"/>
<gene>
    <name evidence="4" type="ORF">GSMUA_285400.1</name>
</gene>
<evidence type="ECO:0000313" key="4">
    <source>
        <dbReference type="EMBL" id="CAG1858245.1"/>
    </source>
</evidence>
<dbReference type="InterPro" id="IPR014352">
    <property type="entry name" value="FERM/acyl-CoA-bd_prot_sf"/>
</dbReference>
<reference evidence="5" key="2">
    <citation type="submission" date="2021-05" db="UniProtKB">
        <authorList>
            <consortium name="EnsemblPlants"/>
        </authorList>
    </citation>
    <scope>IDENTIFICATION</scope>
    <source>
        <strain evidence="5">subsp. malaccensis</strain>
    </source>
</reference>
<protein>
    <submittedName>
        <fullName evidence="4">(wild Malaysian banana) hypothetical protein</fullName>
    </submittedName>
</protein>
<evidence type="ECO:0000259" key="3">
    <source>
        <dbReference type="PROSITE" id="PS51228"/>
    </source>
</evidence>
<sequence length="36" mass="4257">MCSVIYSYLDRAKWDAWKVGRKSKEVAMSDYITKVK</sequence>
<dbReference type="EMBL" id="HG996466">
    <property type="protein sequence ID" value="CAG1858245.1"/>
    <property type="molecule type" value="Genomic_DNA"/>
</dbReference>
<dbReference type="InterPro" id="IPR000582">
    <property type="entry name" value="Acyl-CoA-binding_protein"/>
</dbReference>
<dbReference type="AlphaFoldDB" id="A0A804HWB3"/>
<organism evidence="5 6">
    <name type="scientific">Musa acuminata subsp. malaccensis</name>
    <name type="common">Wild banana</name>
    <name type="synonym">Musa malaccensis</name>
    <dbReference type="NCBI Taxonomy" id="214687"/>
    <lineage>
        <taxon>Eukaryota</taxon>
        <taxon>Viridiplantae</taxon>
        <taxon>Streptophyta</taxon>
        <taxon>Embryophyta</taxon>
        <taxon>Tracheophyta</taxon>
        <taxon>Spermatophyta</taxon>
        <taxon>Magnoliopsida</taxon>
        <taxon>Liliopsida</taxon>
        <taxon>Zingiberales</taxon>
        <taxon>Musaceae</taxon>
        <taxon>Musa</taxon>
    </lineage>
</organism>
<feature type="domain" description="ACB" evidence="3">
    <location>
        <begin position="1"/>
        <end position="36"/>
    </location>
</feature>
<evidence type="ECO:0000256" key="1">
    <source>
        <dbReference type="ARBA" id="ARBA00005567"/>
    </source>
</evidence>